<dbReference type="NCBIfam" id="NF003015">
    <property type="entry name" value="PRK03858.1"/>
    <property type="match status" value="1"/>
</dbReference>
<keyword evidence="12 16" id="KW-0238">DNA-binding</keyword>
<evidence type="ECO:0000256" key="7">
    <source>
        <dbReference type="ARBA" id="ARBA00022705"/>
    </source>
</evidence>
<evidence type="ECO:0000256" key="11">
    <source>
        <dbReference type="ARBA" id="ARBA00022932"/>
    </source>
</evidence>
<keyword evidence="4 16" id="KW-0963">Cytoplasm</keyword>
<dbReference type="RefSeq" id="WP_344199708.1">
    <property type="nucleotide sequence ID" value="NZ_BAAAME010000004.1"/>
</dbReference>
<dbReference type="EMBL" id="BAAAME010000004">
    <property type="protein sequence ID" value="GAA1736292.1"/>
    <property type="molecule type" value="Genomic_DNA"/>
</dbReference>
<dbReference type="Pfam" id="PF11799">
    <property type="entry name" value="IMS_C"/>
    <property type="match status" value="1"/>
</dbReference>
<comment type="subunit">
    <text evidence="16">Monomer.</text>
</comment>
<evidence type="ECO:0000313" key="19">
    <source>
        <dbReference type="Proteomes" id="UP001501057"/>
    </source>
</evidence>
<dbReference type="InterPro" id="IPR050116">
    <property type="entry name" value="DNA_polymerase-Y"/>
</dbReference>
<evidence type="ECO:0000259" key="17">
    <source>
        <dbReference type="PROSITE" id="PS50173"/>
    </source>
</evidence>
<evidence type="ECO:0000256" key="13">
    <source>
        <dbReference type="ARBA" id="ARBA00023204"/>
    </source>
</evidence>
<organism evidence="18 19">
    <name type="scientific">Aeromicrobium alkaliterrae</name>
    <dbReference type="NCBI Taxonomy" id="302168"/>
    <lineage>
        <taxon>Bacteria</taxon>
        <taxon>Bacillati</taxon>
        <taxon>Actinomycetota</taxon>
        <taxon>Actinomycetes</taxon>
        <taxon>Propionibacteriales</taxon>
        <taxon>Nocardioidaceae</taxon>
        <taxon>Aeromicrobium</taxon>
    </lineage>
</organism>
<keyword evidence="6 16" id="KW-0548">Nucleotidyltransferase</keyword>
<keyword evidence="10 16" id="KW-0460">Magnesium</keyword>
<sequence>MTEGPTEGTVLHADLDAFFASVEQRDDPSLRGRPVIVGGGVVVAASYEAKRRGVRTPSNIRQALRACPEAVVVPPRFEAYSEASKRVFEVFADTTPQVEALSIDEAFLEVGGLRRIRGLPSQIAAQLRTDVAERVGLPISVGVARTKYLAKIASASAKPDGLLVVHLEHEQRFLHALPVERLWGVGDVTAAKLHQAHVRTVGQIAAMELREATALLGNATGRHLWALAQGHDPRRVETGRRRGSMGAQHALGSRPRTAAEVEAILLSLVDRVTSRMRRVDRTGSVVTLSLRFGDFGRSTASHTLARPTSHTATILEVARTLLRQRWSEAERRGLTLIGVSVGQVDDAPLQLALPLDATSGTELDTAVDEVRAKFGRTSVKRAVHVGDRERAPQPILPD</sequence>
<evidence type="ECO:0000256" key="2">
    <source>
        <dbReference type="ARBA" id="ARBA00010945"/>
    </source>
</evidence>
<proteinExistence type="inferred from homology"/>
<dbReference type="InterPro" id="IPR022880">
    <property type="entry name" value="DNApol_IV"/>
</dbReference>
<dbReference type="InterPro" id="IPR001126">
    <property type="entry name" value="UmuC"/>
</dbReference>
<evidence type="ECO:0000256" key="14">
    <source>
        <dbReference type="ARBA" id="ARBA00025589"/>
    </source>
</evidence>
<comment type="similarity">
    <text evidence="2 16">Belongs to the DNA polymerase type-Y family.</text>
</comment>
<evidence type="ECO:0000256" key="12">
    <source>
        <dbReference type="ARBA" id="ARBA00023125"/>
    </source>
</evidence>
<comment type="cofactor">
    <cofactor evidence="16">
        <name>Mg(2+)</name>
        <dbReference type="ChEBI" id="CHEBI:18420"/>
    </cofactor>
    <text evidence="16">Binds 2 magnesium ions per subunit.</text>
</comment>
<keyword evidence="13 16" id="KW-0234">DNA repair</keyword>
<feature type="binding site" evidence="16">
    <location>
        <position position="14"/>
    </location>
    <ligand>
        <name>Mg(2+)</name>
        <dbReference type="ChEBI" id="CHEBI:18420"/>
    </ligand>
</feature>
<comment type="catalytic activity">
    <reaction evidence="15 16">
        <text>DNA(n) + a 2'-deoxyribonucleoside 5'-triphosphate = DNA(n+1) + diphosphate</text>
        <dbReference type="Rhea" id="RHEA:22508"/>
        <dbReference type="Rhea" id="RHEA-COMP:17339"/>
        <dbReference type="Rhea" id="RHEA-COMP:17340"/>
        <dbReference type="ChEBI" id="CHEBI:33019"/>
        <dbReference type="ChEBI" id="CHEBI:61560"/>
        <dbReference type="ChEBI" id="CHEBI:173112"/>
        <dbReference type="EC" id="2.7.7.7"/>
    </reaction>
</comment>
<keyword evidence="7 16" id="KW-0235">DNA replication</keyword>
<dbReference type="Gene3D" id="1.10.150.20">
    <property type="entry name" value="5' to 3' exonuclease, C-terminal subdomain"/>
    <property type="match status" value="1"/>
</dbReference>
<feature type="site" description="Substrate discrimination" evidence="16">
    <location>
        <position position="19"/>
    </location>
</feature>
<dbReference type="Gene3D" id="3.40.1170.60">
    <property type="match status" value="1"/>
</dbReference>
<evidence type="ECO:0000256" key="1">
    <source>
        <dbReference type="ARBA" id="ARBA00004496"/>
    </source>
</evidence>
<accession>A0ABP4VVL5</accession>
<dbReference type="InterPro" id="IPR053848">
    <property type="entry name" value="IMS_HHH_1"/>
</dbReference>
<evidence type="ECO:0000256" key="15">
    <source>
        <dbReference type="ARBA" id="ARBA00049244"/>
    </source>
</evidence>
<dbReference type="HAMAP" id="MF_01113">
    <property type="entry name" value="DNApol_IV"/>
    <property type="match status" value="1"/>
</dbReference>
<evidence type="ECO:0000256" key="9">
    <source>
        <dbReference type="ARBA" id="ARBA00022763"/>
    </source>
</evidence>
<dbReference type="PANTHER" id="PTHR11076">
    <property type="entry name" value="DNA REPAIR POLYMERASE UMUC / TRANSFERASE FAMILY MEMBER"/>
    <property type="match status" value="1"/>
</dbReference>
<dbReference type="NCBIfam" id="NF002677">
    <property type="entry name" value="PRK02406.1"/>
    <property type="match status" value="1"/>
</dbReference>
<protein>
    <recommendedName>
        <fullName evidence="16">DNA polymerase IV</fullName>
        <shortName evidence="16">Pol IV</shortName>
        <ecNumber evidence="16">2.7.7.7</ecNumber>
    </recommendedName>
</protein>
<dbReference type="InterPro" id="IPR036775">
    <property type="entry name" value="DNA_pol_Y-fam_lit_finger_sf"/>
</dbReference>
<name>A0ABP4VVL5_9ACTN</name>
<evidence type="ECO:0000313" key="18">
    <source>
        <dbReference type="EMBL" id="GAA1736292.1"/>
    </source>
</evidence>
<dbReference type="Pfam" id="PF21999">
    <property type="entry name" value="IMS_HHH_1"/>
    <property type="match status" value="1"/>
</dbReference>
<dbReference type="InterPro" id="IPR017961">
    <property type="entry name" value="DNA_pol_Y-fam_little_finger"/>
</dbReference>
<dbReference type="CDD" id="cd03586">
    <property type="entry name" value="PolY_Pol_IV_kappa"/>
    <property type="match status" value="1"/>
</dbReference>
<evidence type="ECO:0000256" key="6">
    <source>
        <dbReference type="ARBA" id="ARBA00022695"/>
    </source>
</evidence>
<feature type="active site" evidence="16">
    <location>
        <position position="105"/>
    </location>
</feature>
<evidence type="ECO:0000256" key="10">
    <source>
        <dbReference type="ARBA" id="ARBA00022842"/>
    </source>
</evidence>
<dbReference type="Gene3D" id="3.30.1490.100">
    <property type="entry name" value="DNA polymerase, Y-family, little finger domain"/>
    <property type="match status" value="1"/>
</dbReference>
<comment type="subcellular location">
    <subcellularLocation>
        <location evidence="1 16">Cytoplasm</location>
    </subcellularLocation>
</comment>
<dbReference type="InterPro" id="IPR043128">
    <property type="entry name" value="Rev_trsase/Diguanyl_cyclase"/>
</dbReference>
<dbReference type="EC" id="2.7.7.7" evidence="16"/>
<evidence type="ECO:0000256" key="3">
    <source>
        <dbReference type="ARBA" id="ARBA00022457"/>
    </source>
</evidence>
<evidence type="ECO:0000256" key="8">
    <source>
        <dbReference type="ARBA" id="ARBA00022723"/>
    </source>
</evidence>
<keyword evidence="8 16" id="KW-0479">Metal-binding</keyword>
<feature type="binding site" evidence="16">
    <location>
        <position position="104"/>
    </location>
    <ligand>
        <name>Mg(2+)</name>
        <dbReference type="ChEBI" id="CHEBI:18420"/>
    </ligand>
</feature>
<keyword evidence="19" id="KW-1185">Reference proteome</keyword>
<comment type="caution">
    <text evidence="18">The sequence shown here is derived from an EMBL/GenBank/DDBJ whole genome shotgun (WGS) entry which is preliminary data.</text>
</comment>
<comment type="function">
    <text evidence="14 16">Poorly processive, error-prone DNA polymerase involved in untargeted mutagenesis. Copies undamaged DNA at stalled replication forks, which arise in vivo from mismatched or misaligned primer ends. These misaligned primers can be extended by PolIV. Exhibits no 3'-5' exonuclease (proofreading) activity. May be involved in translesional synthesis, in conjunction with the beta clamp from PolIII.</text>
</comment>
<keyword evidence="9 16" id="KW-0227">DNA damage</keyword>
<keyword evidence="11 16" id="KW-0239">DNA-directed DNA polymerase</keyword>
<keyword evidence="5 16" id="KW-0808">Transferase</keyword>
<dbReference type="InterPro" id="IPR043502">
    <property type="entry name" value="DNA/RNA_pol_sf"/>
</dbReference>
<dbReference type="PROSITE" id="PS50173">
    <property type="entry name" value="UMUC"/>
    <property type="match status" value="1"/>
</dbReference>
<dbReference type="PANTHER" id="PTHR11076:SF33">
    <property type="entry name" value="DNA POLYMERASE KAPPA"/>
    <property type="match status" value="1"/>
</dbReference>
<dbReference type="Pfam" id="PF00817">
    <property type="entry name" value="IMS"/>
    <property type="match status" value="1"/>
</dbReference>
<feature type="domain" description="UmuC" evidence="17">
    <location>
        <begin position="10"/>
        <end position="186"/>
    </location>
</feature>
<dbReference type="Proteomes" id="UP001501057">
    <property type="component" value="Unassembled WGS sequence"/>
</dbReference>
<dbReference type="SUPFAM" id="SSF56672">
    <property type="entry name" value="DNA/RNA polymerases"/>
    <property type="match status" value="1"/>
</dbReference>
<gene>
    <name evidence="16 18" type="primary">dinB</name>
    <name evidence="18" type="ORF">GCM10009710_15730</name>
</gene>
<evidence type="ECO:0000256" key="5">
    <source>
        <dbReference type="ARBA" id="ARBA00022679"/>
    </source>
</evidence>
<reference evidence="19" key="1">
    <citation type="journal article" date="2019" name="Int. J. Syst. Evol. Microbiol.">
        <title>The Global Catalogue of Microorganisms (GCM) 10K type strain sequencing project: providing services to taxonomists for standard genome sequencing and annotation.</title>
        <authorList>
            <consortium name="The Broad Institute Genomics Platform"/>
            <consortium name="The Broad Institute Genome Sequencing Center for Infectious Disease"/>
            <person name="Wu L."/>
            <person name="Ma J."/>
        </authorList>
    </citation>
    <scope>NUCLEOTIDE SEQUENCE [LARGE SCALE GENOMIC DNA]</scope>
    <source>
        <strain evidence="19">JCM 13518</strain>
    </source>
</reference>
<evidence type="ECO:0000256" key="4">
    <source>
        <dbReference type="ARBA" id="ARBA00022490"/>
    </source>
</evidence>
<dbReference type="SUPFAM" id="SSF100879">
    <property type="entry name" value="Lesion bypass DNA polymerase (Y-family), little finger domain"/>
    <property type="match status" value="1"/>
</dbReference>
<evidence type="ECO:0000256" key="16">
    <source>
        <dbReference type="HAMAP-Rule" id="MF_01113"/>
    </source>
</evidence>
<keyword evidence="3 16" id="KW-0515">Mutator protein</keyword>
<dbReference type="Gene3D" id="3.30.70.270">
    <property type="match status" value="1"/>
</dbReference>